<dbReference type="PANTHER" id="PTHR43717">
    <property type="entry name" value="ANAEROBIC NITRIC OXIDE REDUCTASE FLAVORUBREDOXIN"/>
    <property type="match status" value="1"/>
</dbReference>
<dbReference type="PANTHER" id="PTHR43717:SF1">
    <property type="entry name" value="ANAEROBIC NITRIC OXIDE REDUCTASE FLAVORUBREDOXIN"/>
    <property type="match status" value="1"/>
</dbReference>
<keyword evidence="3 7" id="KW-0813">Transport</keyword>
<sequence>MKKINIIYWSGTGNTEAMAKAIAEGAKGNEAEVKLLNVGEASVDDVINADVVALGCPSMGQEVLEEAEMEPFVESIESKVQGKKIALFGSYGWGDGEWMRNWVERMEGVGADLIEDEGLMANNEPNDEDIQKCKELGEMLAKA</sequence>
<dbReference type="NCBIfam" id="NF004050">
    <property type="entry name" value="PRK05569.1"/>
    <property type="match status" value="1"/>
</dbReference>
<dbReference type="NCBIfam" id="NF004049">
    <property type="entry name" value="PRK05568.1"/>
    <property type="match status" value="1"/>
</dbReference>
<dbReference type="NCBIfam" id="TIGR01753">
    <property type="entry name" value="flav_short"/>
    <property type="match status" value="1"/>
</dbReference>
<gene>
    <name evidence="9" type="ORF">OW729_00650</name>
</gene>
<dbReference type="InterPro" id="IPR010087">
    <property type="entry name" value="Flav_short"/>
</dbReference>
<protein>
    <recommendedName>
        <fullName evidence="7">Flavodoxin</fullName>
    </recommendedName>
</protein>
<evidence type="ECO:0000313" key="10">
    <source>
        <dbReference type="Proteomes" id="UP001144612"/>
    </source>
</evidence>
<evidence type="ECO:0000256" key="6">
    <source>
        <dbReference type="ARBA" id="ARBA00022982"/>
    </source>
</evidence>
<dbReference type="SUPFAM" id="SSF52218">
    <property type="entry name" value="Flavoproteins"/>
    <property type="match status" value="1"/>
</dbReference>
<keyword evidence="6 7" id="KW-0249">Electron transport</keyword>
<dbReference type="EMBL" id="JAPQFJ010000001">
    <property type="protein sequence ID" value="MCY6957105.1"/>
    <property type="molecule type" value="Genomic_DNA"/>
</dbReference>
<dbReference type="PROSITE" id="PS50902">
    <property type="entry name" value="FLAVODOXIN_LIKE"/>
    <property type="match status" value="1"/>
</dbReference>
<name>A0ABT4D499_9CLOT</name>
<keyword evidence="5 7" id="KW-0288">FMN</keyword>
<reference evidence="9" key="1">
    <citation type="submission" date="2022-12" db="EMBL/GenBank/DDBJ databases">
        <title>Clostridium sp. nov., isolated from industrial wastewater.</title>
        <authorList>
            <person name="Jiayan W."/>
        </authorList>
    </citation>
    <scope>NUCLEOTIDE SEQUENCE</scope>
    <source>
        <strain evidence="9">ZC22-4</strain>
    </source>
</reference>
<evidence type="ECO:0000256" key="1">
    <source>
        <dbReference type="ARBA" id="ARBA00001917"/>
    </source>
</evidence>
<feature type="domain" description="Flavodoxin-like" evidence="8">
    <location>
        <begin position="4"/>
        <end position="141"/>
    </location>
</feature>
<dbReference type="InterPro" id="IPR008254">
    <property type="entry name" value="Flavodoxin/NO_synth"/>
</dbReference>
<dbReference type="InterPro" id="IPR001226">
    <property type="entry name" value="Flavodoxin_CS"/>
</dbReference>
<evidence type="ECO:0000256" key="4">
    <source>
        <dbReference type="ARBA" id="ARBA00022630"/>
    </source>
</evidence>
<evidence type="ECO:0000256" key="3">
    <source>
        <dbReference type="ARBA" id="ARBA00022448"/>
    </source>
</evidence>
<dbReference type="Proteomes" id="UP001144612">
    <property type="component" value="Unassembled WGS sequence"/>
</dbReference>
<dbReference type="Pfam" id="PF00258">
    <property type="entry name" value="Flavodoxin_1"/>
    <property type="match status" value="1"/>
</dbReference>
<evidence type="ECO:0000256" key="7">
    <source>
        <dbReference type="RuleBase" id="RU367037"/>
    </source>
</evidence>
<comment type="caution">
    <text evidence="9">The sequence shown here is derived from an EMBL/GenBank/DDBJ whole genome shotgun (WGS) entry which is preliminary data.</text>
</comment>
<evidence type="ECO:0000256" key="2">
    <source>
        <dbReference type="ARBA" id="ARBA00005267"/>
    </source>
</evidence>
<keyword evidence="4 7" id="KW-0285">Flavoprotein</keyword>
<proteinExistence type="inferred from homology"/>
<dbReference type="RefSeq" id="WP_268059464.1">
    <property type="nucleotide sequence ID" value="NZ_JAPQFJ010000001.1"/>
</dbReference>
<evidence type="ECO:0000313" key="9">
    <source>
        <dbReference type="EMBL" id="MCY6957105.1"/>
    </source>
</evidence>
<keyword evidence="10" id="KW-1185">Reference proteome</keyword>
<comment type="function">
    <text evidence="7">Low-potential electron donor to a number of redox enzymes.</text>
</comment>
<evidence type="ECO:0000259" key="8">
    <source>
        <dbReference type="PROSITE" id="PS50902"/>
    </source>
</evidence>
<dbReference type="PROSITE" id="PS00201">
    <property type="entry name" value="FLAVODOXIN"/>
    <property type="match status" value="1"/>
</dbReference>
<accession>A0ABT4D499</accession>
<dbReference type="InterPro" id="IPR029039">
    <property type="entry name" value="Flavoprotein-like_sf"/>
</dbReference>
<dbReference type="Gene3D" id="3.40.50.360">
    <property type="match status" value="1"/>
</dbReference>
<comment type="cofactor">
    <cofactor evidence="1 7">
        <name>FMN</name>
        <dbReference type="ChEBI" id="CHEBI:58210"/>
    </cofactor>
</comment>
<evidence type="ECO:0000256" key="5">
    <source>
        <dbReference type="ARBA" id="ARBA00022643"/>
    </source>
</evidence>
<organism evidence="9 10">
    <name type="scientific">Clostridium brassicae</name>
    <dbReference type="NCBI Taxonomy" id="2999072"/>
    <lineage>
        <taxon>Bacteria</taxon>
        <taxon>Bacillati</taxon>
        <taxon>Bacillota</taxon>
        <taxon>Clostridia</taxon>
        <taxon>Eubacteriales</taxon>
        <taxon>Clostridiaceae</taxon>
        <taxon>Clostridium</taxon>
    </lineage>
</organism>
<comment type="similarity">
    <text evidence="2 7">Belongs to the flavodoxin family.</text>
</comment>